<dbReference type="EMBL" id="MJIE01000001">
    <property type="protein sequence ID" value="OLR55248.1"/>
    <property type="molecule type" value="Genomic_DNA"/>
</dbReference>
<dbReference type="OrthoDB" id="9764216at2"/>
<dbReference type="Proteomes" id="UP000187404">
    <property type="component" value="Unassembled WGS sequence"/>
</dbReference>
<evidence type="ECO:0000313" key="2">
    <source>
        <dbReference type="Proteomes" id="UP000187404"/>
    </source>
</evidence>
<accession>A0A1Q9JGB4</accession>
<comment type="caution">
    <text evidence="1">The sequence shown here is derived from an EMBL/GenBank/DDBJ whole genome shotgun (WGS) entry which is preliminary data.</text>
</comment>
<dbReference type="RefSeq" id="WP_075712246.1">
    <property type="nucleotide sequence ID" value="NZ_MJIE01000001.1"/>
</dbReference>
<name>A0A1Q9JGB4_9FIRM</name>
<gene>
    <name evidence="1" type="ORF">BHK98_03725</name>
</gene>
<sequence length="396" mass="46577">MFIHFFYTLREYGLEVSLDEWLCLMDALDRGLAGNSLREFYYLCRNVLVKRESDYDKFDMAFAAFFQSIRPVDELPEELWDWLNQGELERELEDMPEWAKEFDFDTLQKMFRERLEEQKEKHDGGNYWVGTGGTSPFGHGGYNPAGIRVGGAGRHRSAVQIAEERNFRDFRQDNELDTRQFQMAFRKLRQFSTRVDTAKTELDIDETIDATCENAGLLRLVYEKPRKNTVKLLLLMDAGGSMYQHSELCSRLFQALHDSTHLKDLKIYYFHNCVYDYLYTDPSCASGRWIETEWVLRNLDSDYKVILVGDAAMSSYELLSRGGNLDWYVYNKEPGIDWLKKLERHYKNIVWLNPIKKERWGYAWGSRTIALVRDVFPMYELTLDGLDAAIQKLLSR</sequence>
<organism evidence="1 2">
    <name type="scientific">Hornefia porci</name>
    <dbReference type="NCBI Taxonomy" id="2652292"/>
    <lineage>
        <taxon>Bacteria</taxon>
        <taxon>Bacillati</taxon>
        <taxon>Bacillota</taxon>
        <taxon>Clostridia</taxon>
        <taxon>Peptostreptococcales</taxon>
        <taxon>Anaerovoracaceae</taxon>
        <taxon>Hornefia</taxon>
    </lineage>
</organism>
<evidence type="ECO:0000313" key="1">
    <source>
        <dbReference type="EMBL" id="OLR55248.1"/>
    </source>
</evidence>
<dbReference type="PANTHER" id="PTHR39338:SF7">
    <property type="entry name" value="BLL6692 PROTEIN"/>
    <property type="match status" value="1"/>
</dbReference>
<dbReference type="InterPro" id="IPR008912">
    <property type="entry name" value="Uncharacterised_CoxE"/>
</dbReference>
<keyword evidence="2" id="KW-1185">Reference proteome</keyword>
<dbReference type="AlphaFoldDB" id="A0A1Q9JGB4"/>
<dbReference type="Pfam" id="PF05762">
    <property type="entry name" value="VWA_CoxE"/>
    <property type="match status" value="1"/>
</dbReference>
<proteinExistence type="predicted"/>
<dbReference type="PANTHER" id="PTHR39338">
    <property type="entry name" value="BLL5662 PROTEIN-RELATED"/>
    <property type="match status" value="1"/>
</dbReference>
<dbReference type="STRING" id="1261640.BHK98_03725"/>
<reference evidence="1 2" key="1">
    <citation type="journal article" date="2016" name="Appl. Environ. Microbiol.">
        <title>Function and Phylogeny of Bacterial Butyryl Coenzyme A:Acetate Transferases and Their Diversity in the Proximal Colon of Swine.</title>
        <authorList>
            <person name="Trachsel J."/>
            <person name="Bayles D.O."/>
            <person name="Looft T."/>
            <person name="Levine U.Y."/>
            <person name="Allen H.K."/>
        </authorList>
    </citation>
    <scope>NUCLEOTIDE SEQUENCE [LARGE SCALE GENOMIC DNA]</scope>
    <source>
        <strain evidence="1 2">68-3-10</strain>
    </source>
</reference>
<protein>
    <submittedName>
        <fullName evidence="1">VWA containing CoxE family protein</fullName>
    </submittedName>
</protein>